<organism evidence="12 13">
    <name type="scientific">Phascolomyces articulosus</name>
    <dbReference type="NCBI Taxonomy" id="60185"/>
    <lineage>
        <taxon>Eukaryota</taxon>
        <taxon>Fungi</taxon>
        <taxon>Fungi incertae sedis</taxon>
        <taxon>Mucoromycota</taxon>
        <taxon>Mucoromycotina</taxon>
        <taxon>Mucoromycetes</taxon>
        <taxon>Mucorales</taxon>
        <taxon>Lichtheimiaceae</taxon>
        <taxon>Phascolomyces</taxon>
    </lineage>
</organism>
<dbReference type="PANTHER" id="PTHR12341">
    <property type="entry name" value="5'-&gt;3' EXORIBONUCLEASE"/>
    <property type="match status" value="1"/>
</dbReference>
<feature type="region of interest" description="Disordered" evidence="6">
    <location>
        <begin position="1259"/>
        <end position="1310"/>
    </location>
</feature>
<comment type="function">
    <text evidence="5">Multifunctional protein that exhibits several independent functions at different levels of the cellular processes. 5'-3' exonuclease component of the nonsense-mediated mRNA decay (NMD) which is a highly conserved mRNA degradation pathway, an RNA surveillance system whose role is to identify and rid cells of mRNA with premature termination codons and thus prevents accumulation of potentially harmful truncated proteins.</text>
</comment>
<evidence type="ECO:0000259" key="8">
    <source>
        <dbReference type="Pfam" id="PF17846"/>
    </source>
</evidence>
<comment type="subcellular location">
    <subcellularLocation>
        <location evidence="5">Cytoplasm</location>
    </subcellularLocation>
</comment>
<dbReference type="EMBL" id="JAIXMP010000049">
    <property type="protein sequence ID" value="KAI9245828.1"/>
    <property type="molecule type" value="Genomic_DNA"/>
</dbReference>
<keyword evidence="5" id="KW-0866">Nonsense-mediated mRNA decay</keyword>
<sequence>MGIPKFFRWMSERYPMCSQLIMQNRIPEFDNLYLDMNGIVHNCSHNNNASAHYRISEEEIWIGIFNYVDHIFAKIKPKKLFFLAIDGVAPRAKMNQQRSRRFRTAQEAEATRAKALAKGEELPEEPPFDSNCITPGTEFMTKLTAELRYFISKKVSEDSNWRGVEIVLSGPEVPGEGEHKIMEYIRLAKAQPDYNPNTRHCLYGLDADLIMLGLLSHDPHFALLREEVTFGRQAAKKKTTLDNQKFYLMHLSLMREYLDLEFVSMKDSLPFDYDLERVLDDFILLALFVGNDFLPHLPNLHIHEGALGLMFNIYKKTLPSFEGYLQNGGQVNMKRLQIILTQLSEAVELESFEAERVDLLYLQGKQEDGATERELLHKMENKKKGDITITETQKELFGKIKEFIMEHSPANPGQLHFPANLNARDRRFIETVANDFNLHFATEYSNEDDSKHVYIEFYENEEGEEDVSEEDEDYDEEAIAARDRVLGKYENAKVIKDEMTEEELSRIEKEKFDADHKEWKRQYYLEKMDIDIDNEDQMENLKREYITGIQWVLHYYYNGVASWGWFFPYHYAPKISDLVDIEKYQDLKFNLGKPFRPYEQLMGVLPTLSRKLLPTAYQELMTSTTSPILDFYPHDFDMDLNGKRQEWEAVVKIPFIDEKRLLEAMKTYEHRLSKDERKRSEFGNSYKFVYDDSLAAKNDGEGVTYTSPLPGIFPDIHHCMSREVVFNLPTLDGGLEFNKTLCDGVKLGKDALAGFPSLNTIPHAGELRFHNVNVFQTESRNETMVVTLQNSYEDANIEDIAKSLLYKRVYVNYPYLQEAVIIGVSNNRAKYYIKIAGKKKQIREHIMDDDEKEDWRKRIGRVEYMSSKRFGLEVGKTEIGLHVCTLRGMKKTEAGAYVKEYVNPAQEDLIPLQTVVTKISNPDERYVERPPPPIQEEFPLQSKAFFLGSTMYGTLGTIMGHGNNKNSEVANLQMIVPNDARHRNEPSFGRSVARKQIETIEYTPSYAVASQLGIDGLVLSKITSSLSVQDKGLQRINLGLNLKFEAKQQKVVGYTRKNHNGQWEYSAKAIELIVSYMREFPKFISLLHSKKGNGMLQVNDLVWSESGSKEVQKMRQWLKSNKVDELPRASLTTEELEEPFVKLIEDLATQYNDEYDDLQFKKVVIQHVPRTVLLKPADAEVKLHSQSFKLGDRIVYALEAGAVPLGFRGTVVGVQEAVIDVVFDTTFMGGTNLGGRCSDFRGLALPFWSVINLSYPSFAHQPNESNDHHQQHQQQHHSNKRHDNQHHPRNNQRNSNHHNNSNNSKRRNNA</sequence>
<keyword evidence="2 5" id="KW-0378">Hydrolase</keyword>
<feature type="domain" description="5'-3' exoribonuclease 1 D1" evidence="10">
    <location>
        <begin position="741"/>
        <end position="929"/>
    </location>
</feature>
<dbReference type="InterPro" id="IPR041106">
    <property type="entry name" value="XRN1_D2_D3"/>
</dbReference>
<dbReference type="InterPro" id="IPR040992">
    <property type="entry name" value="XRN1_D1"/>
</dbReference>
<dbReference type="PANTHER" id="PTHR12341:SF7">
    <property type="entry name" value="5'-3' EXORIBONUCLEASE 1"/>
    <property type="match status" value="1"/>
</dbReference>
<feature type="domain" description="Exoribonuclease Xrn1 D2/D3" evidence="11">
    <location>
        <begin position="933"/>
        <end position="1162"/>
    </location>
</feature>
<evidence type="ECO:0000259" key="7">
    <source>
        <dbReference type="Pfam" id="PF03159"/>
    </source>
</evidence>
<feature type="domain" description="Xrn1 helical" evidence="8">
    <location>
        <begin position="273"/>
        <end position="691"/>
    </location>
</feature>
<accession>A0AAD5P7W3</accession>
<name>A0AAD5P7W3_9FUNG</name>
<dbReference type="GO" id="GO:0000184">
    <property type="term" value="P:nuclear-transcribed mRNA catabolic process, nonsense-mediated decay"/>
    <property type="evidence" value="ECO:0007669"/>
    <property type="project" value="UniProtKB-KW"/>
</dbReference>
<dbReference type="Pfam" id="PF18334">
    <property type="entry name" value="XRN1_D2_D3"/>
    <property type="match status" value="1"/>
</dbReference>
<dbReference type="Gene3D" id="2.170.260.40">
    <property type="match status" value="1"/>
</dbReference>
<evidence type="ECO:0000313" key="13">
    <source>
        <dbReference type="Proteomes" id="UP001209540"/>
    </source>
</evidence>
<keyword evidence="3 5" id="KW-0269">Exonuclease</keyword>
<dbReference type="InterPro" id="IPR016494">
    <property type="entry name" value="5_3_exoribonuclease_1"/>
</dbReference>
<dbReference type="Gene3D" id="2.30.30.30">
    <property type="match status" value="1"/>
</dbReference>
<evidence type="ECO:0000256" key="3">
    <source>
        <dbReference type="ARBA" id="ARBA00022839"/>
    </source>
</evidence>
<reference evidence="12" key="1">
    <citation type="journal article" date="2022" name="IScience">
        <title>Evolution of zygomycete secretomes and the origins of terrestrial fungal ecologies.</title>
        <authorList>
            <person name="Chang Y."/>
            <person name="Wang Y."/>
            <person name="Mondo S."/>
            <person name="Ahrendt S."/>
            <person name="Andreopoulos W."/>
            <person name="Barry K."/>
            <person name="Beard J."/>
            <person name="Benny G.L."/>
            <person name="Blankenship S."/>
            <person name="Bonito G."/>
            <person name="Cuomo C."/>
            <person name="Desiro A."/>
            <person name="Gervers K.A."/>
            <person name="Hundley H."/>
            <person name="Kuo A."/>
            <person name="LaButti K."/>
            <person name="Lang B.F."/>
            <person name="Lipzen A."/>
            <person name="O'Donnell K."/>
            <person name="Pangilinan J."/>
            <person name="Reynolds N."/>
            <person name="Sandor L."/>
            <person name="Smith M.E."/>
            <person name="Tsang A."/>
            <person name="Grigoriev I.V."/>
            <person name="Stajich J.E."/>
            <person name="Spatafora J.W."/>
        </authorList>
    </citation>
    <scope>NUCLEOTIDE SEQUENCE</scope>
    <source>
        <strain evidence="12">RSA 2281</strain>
    </source>
</reference>
<dbReference type="Gene3D" id="2.30.30.750">
    <property type="match status" value="1"/>
</dbReference>
<evidence type="ECO:0000256" key="1">
    <source>
        <dbReference type="ARBA" id="ARBA00022722"/>
    </source>
</evidence>
<dbReference type="GO" id="GO:0016075">
    <property type="term" value="P:rRNA catabolic process"/>
    <property type="evidence" value="ECO:0007669"/>
    <property type="project" value="TreeGrafter"/>
</dbReference>
<dbReference type="Pfam" id="PF17846">
    <property type="entry name" value="XRN_M"/>
    <property type="match status" value="1"/>
</dbReference>
<dbReference type="CDD" id="cd18673">
    <property type="entry name" value="PIN_XRN1-2-like"/>
    <property type="match status" value="1"/>
</dbReference>
<reference evidence="12" key="2">
    <citation type="submission" date="2023-02" db="EMBL/GenBank/DDBJ databases">
        <authorList>
            <consortium name="DOE Joint Genome Institute"/>
            <person name="Mondo S.J."/>
            <person name="Chang Y."/>
            <person name="Wang Y."/>
            <person name="Ahrendt S."/>
            <person name="Andreopoulos W."/>
            <person name="Barry K."/>
            <person name="Beard J."/>
            <person name="Benny G.L."/>
            <person name="Blankenship S."/>
            <person name="Bonito G."/>
            <person name="Cuomo C."/>
            <person name="Desiro A."/>
            <person name="Gervers K.A."/>
            <person name="Hundley H."/>
            <person name="Kuo A."/>
            <person name="LaButti K."/>
            <person name="Lang B.F."/>
            <person name="Lipzen A."/>
            <person name="O'Donnell K."/>
            <person name="Pangilinan J."/>
            <person name="Reynolds N."/>
            <person name="Sandor L."/>
            <person name="Smith M.W."/>
            <person name="Tsang A."/>
            <person name="Grigoriev I.V."/>
            <person name="Stajich J.E."/>
            <person name="Spatafora J.W."/>
        </authorList>
    </citation>
    <scope>NUCLEOTIDE SEQUENCE</scope>
    <source>
        <strain evidence="12">RSA 2281</strain>
    </source>
</reference>
<evidence type="ECO:0000313" key="12">
    <source>
        <dbReference type="EMBL" id="KAI9245828.1"/>
    </source>
</evidence>
<feature type="compositionally biased region" description="Low complexity" evidence="6">
    <location>
        <begin position="1291"/>
        <end position="1303"/>
    </location>
</feature>
<keyword evidence="1 5" id="KW-0540">Nuclease</keyword>
<dbReference type="GO" id="GO:0003723">
    <property type="term" value="F:RNA binding"/>
    <property type="evidence" value="ECO:0007669"/>
    <property type="project" value="UniProtKB-KW"/>
</dbReference>
<dbReference type="GO" id="GO:0004534">
    <property type="term" value="F:5'-3' RNA exonuclease activity"/>
    <property type="evidence" value="ECO:0007669"/>
    <property type="project" value="TreeGrafter"/>
</dbReference>
<dbReference type="Pfam" id="PF18129">
    <property type="entry name" value="SH3_12"/>
    <property type="match status" value="1"/>
</dbReference>
<dbReference type="Proteomes" id="UP001209540">
    <property type="component" value="Unassembled WGS sequence"/>
</dbReference>
<keyword evidence="13" id="KW-1185">Reference proteome</keyword>
<dbReference type="InterPro" id="IPR004859">
    <property type="entry name" value="Xrn1_N"/>
</dbReference>
<evidence type="ECO:0000259" key="9">
    <source>
        <dbReference type="Pfam" id="PF18129"/>
    </source>
</evidence>
<comment type="similarity">
    <text evidence="4 5">Belongs to the 5'-3' exonuclease family.</text>
</comment>
<evidence type="ECO:0000256" key="5">
    <source>
        <dbReference type="PIRNR" id="PIRNR006743"/>
    </source>
</evidence>
<proteinExistence type="inferred from homology"/>
<protein>
    <recommendedName>
        <fullName evidence="5">5'-3' exoribonuclease 1</fullName>
        <ecNumber evidence="5">3.1.13.-</ecNumber>
    </recommendedName>
</protein>
<comment type="caution">
    <text evidence="12">The sequence shown here is derived from an EMBL/GenBank/DDBJ whole genome shotgun (WGS) entry which is preliminary data.</text>
</comment>
<evidence type="ECO:0000259" key="10">
    <source>
        <dbReference type="Pfam" id="PF18332"/>
    </source>
</evidence>
<dbReference type="Gene3D" id="1.25.40.1050">
    <property type="match status" value="1"/>
</dbReference>
<dbReference type="InterPro" id="IPR014722">
    <property type="entry name" value="Rib_uL2_dom2"/>
</dbReference>
<dbReference type="GO" id="GO:0005634">
    <property type="term" value="C:nucleus"/>
    <property type="evidence" value="ECO:0007669"/>
    <property type="project" value="TreeGrafter"/>
</dbReference>
<evidence type="ECO:0000259" key="11">
    <source>
        <dbReference type="Pfam" id="PF18334"/>
    </source>
</evidence>
<evidence type="ECO:0000256" key="4">
    <source>
        <dbReference type="ARBA" id="ARBA00038299"/>
    </source>
</evidence>
<dbReference type="InterPro" id="IPR041412">
    <property type="entry name" value="Xrn1_helical"/>
</dbReference>
<evidence type="ECO:0000256" key="2">
    <source>
        <dbReference type="ARBA" id="ARBA00022801"/>
    </source>
</evidence>
<dbReference type="InterPro" id="IPR047007">
    <property type="entry name" value="XRN1_D1_sf"/>
</dbReference>
<dbReference type="GO" id="GO:0005737">
    <property type="term" value="C:cytoplasm"/>
    <property type="evidence" value="ECO:0007669"/>
    <property type="project" value="UniProtKB-SubCell"/>
</dbReference>
<dbReference type="InterPro" id="IPR047008">
    <property type="entry name" value="XRN1_SH3_sf"/>
</dbReference>
<dbReference type="InterPro" id="IPR027073">
    <property type="entry name" value="5_3_exoribonuclease"/>
</dbReference>
<keyword evidence="5" id="KW-0694">RNA-binding</keyword>
<dbReference type="InterPro" id="IPR041385">
    <property type="entry name" value="SH3_12"/>
</dbReference>
<dbReference type="PIRSF" id="PIRSF006743">
    <property type="entry name" value="Exonuclease_Xnr1"/>
    <property type="match status" value="1"/>
</dbReference>
<gene>
    <name evidence="12" type="ORF">BDA99DRAFT_527545</name>
</gene>
<dbReference type="Gene3D" id="3.40.50.12390">
    <property type="match status" value="2"/>
</dbReference>
<keyword evidence="5" id="KW-0963">Cytoplasm</keyword>
<evidence type="ECO:0000256" key="6">
    <source>
        <dbReference type="SAM" id="MobiDB-lite"/>
    </source>
</evidence>
<feature type="domain" description="5'-3' exoribonuclease 1 SH3-like" evidence="9">
    <location>
        <begin position="1186"/>
        <end position="1252"/>
    </location>
</feature>
<dbReference type="Pfam" id="PF03159">
    <property type="entry name" value="XRN_N"/>
    <property type="match status" value="1"/>
</dbReference>
<dbReference type="EC" id="3.1.13.-" evidence="5"/>
<feature type="domain" description="Xrn1 N-terminal" evidence="7">
    <location>
        <begin position="1"/>
        <end position="227"/>
    </location>
</feature>
<dbReference type="Pfam" id="PF18332">
    <property type="entry name" value="XRN1_D1"/>
    <property type="match status" value="1"/>
</dbReference>
<dbReference type="FunFam" id="3.40.50.12390:FF:000002">
    <property type="entry name" value="5'-3' exoribonuclease 1"/>
    <property type="match status" value="1"/>
</dbReference>